<keyword evidence="2" id="KW-0378">Hydrolase</keyword>
<dbReference type="EMBL" id="JADQDF010000001">
    <property type="protein sequence ID" value="MBW0131425.1"/>
    <property type="molecule type" value="Genomic_DNA"/>
</dbReference>
<organism evidence="2 3">
    <name type="scientific">Pseudonocardia oceani</name>
    <dbReference type="NCBI Taxonomy" id="2792013"/>
    <lineage>
        <taxon>Bacteria</taxon>
        <taxon>Bacillati</taxon>
        <taxon>Actinomycetota</taxon>
        <taxon>Actinomycetes</taxon>
        <taxon>Pseudonocardiales</taxon>
        <taxon>Pseudonocardiaceae</taxon>
        <taxon>Pseudonocardia</taxon>
    </lineage>
</organism>
<dbReference type="GO" id="GO:0016787">
    <property type="term" value="F:hydrolase activity"/>
    <property type="evidence" value="ECO:0007669"/>
    <property type="project" value="UniProtKB-KW"/>
</dbReference>
<gene>
    <name evidence="2" type="ORF">I4I82_27635</name>
</gene>
<evidence type="ECO:0000313" key="2">
    <source>
        <dbReference type="EMBL" id="MBW0131425.1"/>
    </source>
</evidence>
<sequence length="239" mass="25010">MVARELAPVLGVGRRSARRHPVWTEPDPVDGRGVGVVVVPGFGGADASMAVLRGWLASRGYRPAGAGLGINVGCSADLVDRLEQRVAEHAAATGGPVVLLGHSRGGWIGRLVAVRRPDLVRGLVMMGTPVLDPLDTRGAVTVACRALMALSDLGLRGLLERDCVDGTCRAATEAGLTAPLEMPVVALYSRSDGLVGWRSCLAPDAEHVEVTCSHTAMVHDPALFTALAPRLAAWVPRPE</sequence>
<comment type="caution">
    <text evidence="2">The sequence shown here is derived from an EMBL/GenBank/DDBJ whole genome shotgun (WGS) entry which is preliminary data.</text>
</comment>
<dbReference type="InterPro" id="IPR000073">
    <property type="entry name" value="AB_hydrolase_1"/>
</dbReference>
<dbReference type="Proteomes" id="UP000694300">
    <property type="component" value="Unassembled WGS sequence"/>
</dbReference>
<feature type="domain" description="AB hydrolase-1" evidence="1">
    <location>
        <begin position="40"/>
        <end position="133"/>
    </location>
</feature>
<proteinExistence type="predicted"/>
<reference evidence="2 3" key="1">
    <citation type="submission" date="2020-11" db="EMBL/GenBank/DDBJ databases">
        <title>Pseudonocardia abyssalis sp. nov. and Pseudonocardia oceani sp. nov., description and phylogenomic analysis of two novel actinomycetes isolated from the deep Southern Ocean.</title>
        <authorList>
            <person name="Parra J."/>
        </authorList>
    </citation>
    <scope>NUCLEOTIDE SEQUENCE [LARGE SCALE GENOMIC DNA]</scope>
    <source>
        <strain evidence="3">KRD185</strain>
    </source>
</reference>
<name>A0ABS6UGP7_9PSEU</name>
<evidence type="ECO:0000259" key="1">
    <source>
        <dbReference type="Pfam" id="PF00561"/>
    </source>
</evidence>
<evidence type="ECO:0000313" key="3">
    <source>
        <dbReference type="Proteomes" id="UP000694300"/>
    </source>
</evidence>
<dbReference type="Pfam" id="PF00561">
    <property type="entry name" value="Abhydrolase_1"/>
    <property type="match status" value="1"/>
</dbReference>
<protein>
    <submittedName>
        <fullName evidence="2">Alpha/beta hydrolase</fullName>
    </submittedName>
</protein>
<keyword evidence="3" id="KW-1185">Reference proteome</keyword>
<accession>A0ABS6UGP7</accession>